<accession>A0A183VD45</accession>
<sequence>MGMSKKTPQSPYSPAVKPSVTYHVRPAFTESSTALLNLEEHSDRRGETLKKQKRLRSTIPHYEENGIFFDLLTSPQLYFLVSPQPAAVRATAPTPARR</sequence>
<dbReference type="AlphaFoldDB" id="A0A183VD45"/>
<name>A0A183VD45_TOXCA</name>
<keyword evidence="2" id="KW-1185">Reference proteome</keyword>
<evidence type="ECO:0000313" key="3">
    <source>
        <dbReference type="WBParaSite" id="TCNE_0001866901-mRNA-1"/>
    </source>
</evidence>
<gene>
    <name evidence="1" type="ORF">TCNE_LOCUS18665</name>
</gene>
<reference evidence="1 2" key="2">
    <citation type="submission" date="2018-11" db="EMBL/GenBank/DDBJ databases">
        <authorList>
            <consortium name="Pathogen Informatics"/>
        </authorList>
    </citation>
    <scope>NUCLEOTIDE SEQUENCE [LARGE SCALE GENOMIC DNA]</scope>
</reference>
<dbReference type="WBParaSite" id="TCNE_0001866901-mRNA-1">
    <property type="protein sequence ID" value="TCNE_0001866901-mRNA-1"/>
    <property type="gene ID" value="TCNE_0001866901"/>
</dbReference>
<evidence type="ECO:0000313" key="2">
    <source>
        <dbReference type="Proteomes" id="UP000050794"/>
    </source>
</evidence>
<protein>
    <submittedName>
        <fullName evidence="3">TEX36</fullName>
    </submittedName>
</protein>
<proteinExistence type="predicted"/>
<organism evidence="2 3">
    <name type="scientific">Toxocara canis</name>
    <name type="common">Canine roundworm</name>
    <dbReference type="NCBI Taxonomy" id="6265"/>
    <lineage>
        <taxon>Eukaryota</taxon>
        <taxon>Metazoa</taxon>
        <taxon>Ecdysozoa</taxon>
        <taxon>Nematoda</taxon>
        <taxon>Chromadorea</taxon>
        <taxon>Rhabditida</taxon>
        <taxon>Spirurina</taxon>
        <taxon>Ascaridomorpha</taxon>
        <taxon>Ascaridoidea</taxon>
        <taxon>Toxocaridae</taxon>
        <taxon>Toxocara</taxon>
    </lineage>
</organism>
<dbReference type="EMBL" id="UYWY01025802">
    <property type="protein sequence ID" value="VDM49986.1"/>
    <property type="molecule type" value="Genomic_DNA"/>
</dbReference>
<evidence type="ECO:0000313" key="1">
    <source>
        <dbReference type="EMBL" id="VDM49986.1"/>
    </source>
</evidence>
<reference evidence="3" key="1">
    <citation type="submission" date="2016-06" db="UniProtKB">
        <authorList>
            <consortium name="WormBaseParasite"/>
        </authorList>
    </citation>
    <scope>IDENTIFICATION</scope>
</reference>
<dbReference type="Proteomes" id="UP000050794">
    <property type="component" value="Unassembled WGS sequence"/>
</dbReference>